<reference evidence="1 2" key="1">
    <citation type="journal article" date="2016" name="Mol. Biol. Evol.">
        <title>Comparative Genomics of Early-Diverging Mushroom-Forming Fungi Provides Insights into the Origins of Lignocellulose Decay Capabilities.</title>
        <authorList>
            <person name="Nagy L.G."/>
            <person name="Riley R."/>
            <person name="Tritt A."/>
            <person name="Adam C."/>
            <person name="Daum C."/>
            <person name="Floudas D."/>
            <person name="Sun H."/>
            <person name="Yadav J.S."/>
            <person name="Pangilinan J."/>
            <person name="Larsson K.H."/>
            <person name="Matsuura K."/>
            <person name="Barry K."/>
            <person name="Labutti K."/>
            <person name="Kuo R."/>
            <person name="Ohm R.A."/>
            <person name="Bhattacharya S.S."/>
            <person name="Shirouzu T."/>
            <person name="Yoshinaga Y."/>
            <person name="Martin F.M."/>
            <person name="Grigoriev I.V."/>
            <person name="Hibbett D.S."/>
        </authorList>
    </citation>
    <scope>NUCLEOTIDE SEQUENCE [LARGE SCALE GENOMIC DNA]</scope>
    <source>
        <strain evidence="1 2">HHB14362 ss-1</strain>
    </source>
</reference>
<dbReference type="EMBL" id="KV425649">
    <property type="protein sequence ID" value="KZT19131.1"/>
    <property type="molecule type" value="Genomic_DNA"/>
</dbReference>
<gene>
    <name evidence="1" type="ORF">NEOLEDRAFT_992084</name>
</gene>
<organism evidence="1 2">
    <name type="scientific">Neolentinus lepideus HHB14362 ss-1</name>
    <dbReference type="NCBI Taxonomy" id="1314782"/>
    <lineage>
        <taxon>Eukaryota</taxon>
        <taxon>Fungi</taxon>
        <taxon>Dikarya</taxon>
        <taxon>Basidiomycota</taxon>
        <taxon>Agaricomycotina</taxon>
        <taxon>Agaricomycetes</taxon>
        <taxon>Gloeophyllales</taxon>
        <taxon>Gloeophyllaceae</taxon>
        <taxon>Neolentinus</taxon>
    </lineage>
</organism>
<accession>A0A165N3L9</accession>
<sequence length="89" mass="10193">MEKVKHGMSSSSRPSLLPPVLHHPFAIAAFDYQLRSRCRRPLELAPCFAPMPAPTCDQRTHVHGPRTHLLDKAIHRLRYPAQTKAKVYR</sequence>
<protein>
    <submittedName>
        <fullName evidence="1">Uncharacterized protein</fullName>
    </submittedName>
</protein>
<dbReference type="AlphaFoldDB" id="A0A165N3L9"/>
<proteinExistence type="predicted"/>
<evidence type="ECO:0000313" key="2">
    <source>
        <dbReference type="Proteomes" id="UP000076761"/>
    </source>
</evidence>
<evidence type="ECO:0000313" key="1">
    <source>
        <dbReference type="EMBL" id="KZT19131.1"/>
    </source>
</evidence>
<name>A0A165N3L9_9AGAM</name>
<keyword evidence="2" id="KW-1185">Reference proteome</keyword>
<dbReference type="Proteomes" id="UP000076761">
    <property type="component" value="Unassembled WGS sequence"/>
</dbReference>
<dbReference type="InParanoid" id="A0A165N3L9"/>